<dbReference type="PIRSF" id="PIRSF006268">
    <property type="entry name" value="ApbE"/>
    <property type="match status" value="1"/>
</dbReference>
<protein>
    <recommendedName>
        <fullName evidence="3 11">FAD:protein FMN transferase</fullName>
        <ecNumber evidence="2 11">2.7.1.180</ecNumber>
    </recommendedName>
    <alternativeName>
        <fullName evidence="9 11">Flavin transferase</fullName>
    </alternativeName>
</protein>
<gene>
    <name evidence="14" type="ORF">O0V09_06330</name>
</gene>
<evidence type="ECO:0000256" key="10">
    <source>
        <dbReference type="ARBA" id="ARBA00048540"/>
    </source>
</evidence>
<evidence type="ECO:0000256" key="2">
    <source>
        <dbReference type="ARBA" id="ARBA00011955"/>
    </source>
</evidence>
<dbReference type="EC" id="2.7.1.180" evidence="2 11"/>
<evidence type="ECO:0000256" key="7">
    <source>
        <dbReference type="ARBA" id="ARBA00022827"/>
    </source>
</evidence>
<keyword evidence="6 11" id="KW-0479">Metal-binding</keyword>
<comment type="similarity">
    <text evidence="1 11">Belongs to the ApbE family.</text>
</comment>
<evidence type="ECO:0000256" key="13">
    <source>
        <dbReference type="SAM" id="SignalP"/>
    </source>
</evidence>
<evidence type="ECO:0000256" key="8">
    <source>
        <dbReference type="ARBA" id="ARBA00022842"/>
    </source>
</evidence>
<organism evidence="14 15">
    <name type="scientific">Dasania phycosphaerae</name>
    <dbReference type="NCBI Taxonomy" id="2950436"/>
    <lineage>
        <taxon>Bacteria</taxon>
        <taxon>Pseudomonadati</taxon>
        <taxon>Pseudomonadota</taxon>
        <taxon>Gammaproteobacteria</taxon>
        <taxon>Cellvibrionales</taxon>
        <taxon>Spongiibacteraceae</taxon>
        <taxon>Dasania</taxon>
    </lineage>
</organism>
<keyword evidence="15" id="KW-1185">Reference proteome</keyword>
<keyword evidence="4 11" id="KW-0285">Flavoprotein</keyword>
<keyword evidence="7 11" id="KW-0274">FAD</keyword>
<dbReference type="Gene3D" id="3.10.520.10">
    <property type="entry name" value="ApbE-like domains"/>
    <property type="match status" value="1"/>
</dbReference>
<evidence type="ECO:0000256" key="9">
    <source>
        <dbReference type="ARBA" id="ARBA00031306"/>
    </source>
</evidence>
<evidence type="ECO:0000256" key="3">
    <source>
        <dbReference type="ARBA" id="ARBA00016337"/>
    </source>
</evidence>
<evidence type="ECO:0000256" key="12">
    <source>
        <dbReference type="PIRSR" id="PIRSR006268-2"/>
    </source>
</evidence>
<feature type="binding site" evidence="12">
    <location>
        <position position="286"/>
    </location>
    <ligand>
        <name>Mg(2+)</name>
        <dbReference type="ChEBI" id="CHEBI:18420"/>
    </ligand>
</feature>
<accession>A0A9J6RKC9</accession>
<feature type="binding site" evidence="12">
    <location>
        <position position="171"/>
    </location>
    <ligand>
        <name>Mg(2+)</name>
        <dbReference type="ChEBI" id="CHEBI:18420"/>
    </ligand>
</feature>
<evidence type="ECO:0000256" key="1">
    <source>
        <dbReference type="ARBA" id="ARBA00008282"/>
    </source>
</evidence>
<dbReference type="EMBL" id="JAPTGG010000004">
    <property type="protein sequence ID" value="MCZ0864809.1"/>
    <property type="molecule type" value="Genomic_DNA"/>
</dbReference>
<dbReference type="AlphaFoldDB" id="A0A9J6RKC9"/>
<comment type="cofactor">
    <cofactor evidence="12">
        <name>Mg(2+)</name>
        <dbReference type="ChEBI" id="CHEBI:18420"/>
    </cofactor>
    <cofactor evidence="12">
        <name>Mn(2+)</name>
        <dbReference type="ChEBI" id="CHEBI:29035"/>
    </cofactor>
    <text evidence="12">Magnesium. Can also use manganese.</text>
</comment>
<dbReference type="Pfam" id="PF02424">
    <property type="entry name" value="ApbE"/>
    <property type="match status" value="1"/>
</dbReference>
<evidence type="ECO:0000256" key="5">
    <source>
        <dbReference type="ARBA" id="ARBA00022679"/>
    </source>
</evidence>
<feature type="signal peptide" evidence="13">
    <location>
        <begin position="1"/>
        <end position="24"/>
    </location>
</feature>
<comment type="catalytic activity">
    <reaction evidence="10 11">
        <text>L-threonyl-[protein] + FAD = FMN-L-threonyl-[protein] + AMP + H(+)</text>
        <dbReference type="Rhea" id="RHEA:36847"/>
        <dbReference type="Rhea" id="RHEA-COMP:11060"/>
        <dbReference type="Rhea" id="RHEA-COMP:11061"/>
        <dbReference type="ChEBI" id="CHEBI:15378"/>
        <dbReference type="ChEBI" id="CHEBI:30013"/>
        <dbReference type="ChEBI" id="CHEBI:57692"/>
        <dbReference type="ChEBI" id="CHEBI:74257"/>
        <dbReference type="ChEBI" id="CHEBI:456215"/>
        <dbReference type="EC" id="2.7.1.180"/>
    </reaction>
</comment>
<feature type="binding site" evidence="12">
    <location>
        <position position="282"/>
    </location>
    <ligand>
        <name>Mg(2+)</name>
        <dbReference type="ChEBI" id="CHEBI:18420"/>
    </ligand>
</feature>
<dbReference type="PANTHER" id="PTHR30040">
    <property type="entry name" value="THIAMINE BIOSYNTHESIS LIPOPROTEIN APBE"/>
    <property type="match status" value="1"/>
</dbReference>
<reference evidence="14 15" key="1">
    <citation type="submission" date="2022-12" db="EMBL/GenBank/DDBJ databases">
        <title>Dasania phycosphaerae sp. nov., isolated from particulate material of the south coast of Korea.</title>
        <authorList>
            <person name="Jiang Y."/>
        </authorList>
    </citation>
    <scope>NUCLEOTIDE SEQUENCE [LARGE SCALE GENOMIC DNA]</scope>
    <source>
        <strain evidence="14 15">GY-19</strain>
    </source>
</reference>
<dbReference type="GO" id="GO:0016740">
    <property type="term" value="F:transferase activity"/>
    <property type="evidence" value="ECO:0007669"/>
    <property type="project" value="UniProtKB-UniRule"/>
</dbReference>
<dbReference type="GO" id="GO:0046872">
    <property type="term" value="F:metal ion binding"/>
    <property type="evidence" value="ECO:0007669"/>
    <property type="project" value="UniProtKB-UniRule"/>
</dbReference>
<evidence type="ECO:0000256" key="11">
    <source>
        <dbReference type="PIRNR" id="PIRNR006268"/>
    </source>
</evidence>
<dbReference type="SUPFAM" id="SSF143631">
    <property type="entry name" value="ApbE-like"/>
    <property type="match status" value="1"/>
</dbReference>
<dbReference type="InterPro" id="IPR024932">
    <property type="entry name" value="ApbE"/>
</dbReference>
<keyword evidence="5 11" id="KW-0808">Transferase</keyword>
<evidence type="ECO:0000313" key="15">
    <source>
        <dbReference type="Proteomes" id="UP001069090"/>
    </source>
</evidence>
<evidence type="ECO:0000256" key="6">
    <source>
        <dbReference type="ARBA" id="ARBA00022723"/>
    </source>
</evidence>
<dbReference type="Proteomes" id="UP001069090">
    <property type="component" value="Unassembled WGS sequence"/>
</dbReference>
<dbReference type="InterPro" id="IPR003374">
    <property type="entry name" value="ApbE-like_sf"/>
</dbReference>
<feature type="chain" id="PRO_5039904719" description="FAD:protein FMN transferase" evidence="13">
    <location>
        <begin position="25"/>
        <end position="327"/>
    </location>
</feature>
<comment type="caution">
    <text evidence="14">The sequence shown here is derived from an EMBL/GenBank/DDBJ whole genome shotgun (WGS) entry which is preliminary data.</text>
</comment>
<dbReference type="RefSeq" id="WP_258330962.1">
    <property type="nucleotide sequence ID" value="NZ_JAPTGG010000004.1"/>
</dbReference>
<evidence type="ECO:0000256" key="4">
    <source>
        <dbReference type="ARBA" id="ARBA00022630"/>
    </source>
</evidence>
<name>A0A9J6RKC9_9GAMM</name>
<keyword evidence="13" id="KW-0732">Signal</keyword>
<dbReference type="PANTHER" id="PTHR30040:SF2">
    <property type="entry name" value="FAD:PROTEIN FMN TRANSFERASE"/>
    <property type="match status" value="1"/>
</dbReference>
<sequence length="327" mass="36024">MPKNKYFLAALALQWALLSTVASADWFSDSQAIMGTTVSVELWAEDEQQGQRAMAAVFTEMRRIDKAMNPWDEHSELAAINRQAAIAPVLISEELQQLISKALYYSRLSEGAFDISFASVSQYYRFRSAKKPSAQQRQQLQGAINYHNLVLDEKNRSLFFKDARISIDLGGIAKGHAVDRGIALLQSHGIHSAIVSAGGDSRVLGDKHGRPWVMGIQHPRKKDQHALRIPLANTAISTSGDYERFFMEGEIRHHHIINPQTAESARAVQSVTVLADKAVDSDALSTTVFVLGVKKGLALINQLPGIDAIIIDDQGLLHYSADLLLSP</sequence>
<proteinExistence type="inferred from homology"/>
<evidence type="ECO:0000313" key="14">
    <source>
        <dbReference type="EMBL" id="MCZ0864809.1"/>
    </source>
</evidence>
<keyword evidence="8 11" id="KW-0460">Magnesium</keyword>